<feature type="compositionally biased region" description="Polar residues" evidence="5">
    <location>
        <begin position="407"/>
        <end position="416"/>
    </location>
</feature>
<dbReference type="InterPro" id="IPR037185">
    <property type="entry name" value="EmrE-like"/>
</dbReference>
<feature type="compositionally biased region" description="Basic and acidic residues" evidence="5">
    <location>
        <begin position="397"/>
        <end position="406"/>
    </location>
</feature>
<organism evidence="7 8">
    <name type="scientific">Trichomonascus ciferrii</name>
    <dbReference type="NCBI Taxonomy" id="44093"/>
    <lineage>
        <taxon>Eukaryota</taxon>
        <taxon>Fungi</taxon>
        <taxon>Dikarya</taxon>
        <taxon>Ascomycota</taxon>
        <taxon>Saccharomycotina</taxon>
        <taxon>Dipodascomycetes</taxon>
        <taxon>Dipodascales</taxon>
        <taxon>Trichomonascaceae</taxon>
        <taxon>Trichomonascus</taxon>
        <taxon>Trichomonascus ciferrii complex</taxon>
    </lineage>
</organism>
<evidence type="ECO:0000256" key="1">
    <source>
        <dbReference type="ARBA" id="ARBA00004141"/>
    </source>
</evidence>
<feature type="transmembrane region" description="Helical" evidence="6">
    <location>
        <begin position="6"/>
        <end position="26"/>
    </location>
</feature>
<feature type="transmembrane region" description="Helical" evidence="6">
    <location>
        <begin position="247"/>
        <end position="267"/>
    </location>
</feature>
<feature type="transmembrane region" description="Helical" evidence="6">
    <location>
        <begin position="105"/>
        <end position="123"/>
    </location>
</feature>
<dbReference type="Gene3D" id="1.10.3730.20">
    <property type="match status" value="1"/>
</dbReference>
<dbReference type="Proteomes" id="UP000761534">
    <property type="component" value="Unassembled WGS sequence"/>
</dbReference>
<keyword evidence="4 6" id="KW-0472">Membrane</keyword>
<comment type="caution">
    <text evidence="7">The sequence shown here is derived from an EMBL/GenBank/DDBJ whole genome shotgun (WGS) entry which is preliminary data.</text>
</comment>
<accession>A0A642UHB8</accession>
<dbReference type="InterPro" id="IPR008521">
    <property type="entry name" value="Mg_trans_NIPA"/>
</dbReference>
<dbReference type="AlphaFoldDB" id="A0A642UHB8"/>
<evidence type="ECO:0000256" key="6">
    <source>
        <dbReference type="SAM" id="Phobius"/>
    </source>
</evidence>
<evidence type="ECO:0000313" key="7">
    <source>
        <dbReference type="EMBL" id="KAA8898937.1"/>
    </source>
</evidence>
<protein>
    <recommendedName>
        <fullName evidence="9">NIPA-like protein</fullName>
    </recommendedName>
</protein>
<dbReference type="OrthoDB" id="165382at2759"/>
<comment type="subcellular location">
    <subcellularLocation>
        <location evidence="1">Membrane</location>
        <topology evidence="1">Multi-pass membrane protein</topology>
    </subcellularLocation>
</comment>
<dbReference type="Pfam" id="PF05653">
    <property type="entry name" value="Mg_trans_NIPA"/>
    <property type="match status" value="1"/>
</dbReference>
<keyword evidence="2 6" id="KW-0812">Transmembrane</keyword>
<feature type="transmembrane region" description="Helical" evidence="6">
    <location>
        <begin position="50"/>
        <end position="71"/>
    </location>
</feature>
<dbReference type="GO" id="GO:0016020">
    <property type="term" value="C:membrane"/>
    <property type="evidence" value="ECO:0007669"/>
    <property type="project" value="UniProtKB-SubCell"/>
</dbReference>
<feature type="transmembrane region" description="Helical" evidence="6">
    <location>
        <begin position="148"/>
        <end position="166"/>
    </location>
</feature>
<keyword evidence="3 6" id="KW-1133">Transmembrane helix</keyword>
<feature type="transmembrane region" description="Helical" evidence="6">
    <location>
        <begin position="279"/>
        <end position="296"/>
    </location>
</feature>
<reference evidence="7" key="1">
    <citation type="journal article" date="2019" name="G3 (Bethesda)">
        <title>Genome Assemblies of Two Rare Opportunistic Yeast Pathogens: Diutina rugosa (syn. Candida rugosa) and Trichomonascus ciferrii (syn. Candida ciferrii).</title>
        <authorList>
            <person name="Mixao V."/>
            <person name="Saus E."/>
            <person name="Hansen A.P."/>
            <person name="Lass-Florl C."/>
            <person name="Gabaldon T."/>
        </authorList>
    </citation>
    <scope>NUCLEOTIDE SEQUENCE</scope>
    <source>
        <strain evidence="7">CBS 4856</strain>
    </source>
</reference>
<gene>
    <name evidence="7" type="ORF">TRICI_006431</name>
</gene>
<evidence type="ECO:0000313" key="8">
    <source>
        <dbReference type="Proteomes" id="UP000761534"/>
    </source>
</evidence>
<evidence type="ECO:0000256" key="2">
    <source>
        <dbReference type="ARBA" id="ARBA00022692"/>
    </source>
</evidence>
<dbReference type="SUPFAM" id="SSF103481">
    <property type="entry name" value="Multidrug resistance efflux transporter EmrE"/>
    <property type="match status" value="1"/>
</dbReference>
<evidence type="ECO:0008006" key="9">
    <source>
        <dbReference type="Google" id="ProtNLM"/>
    </source>
</evidence>
<keyword evidence="8" id="KW-1185">Reference proteome</keyword>
<dbReference type="VEuPathDB" id="FungiDB:TRICI_006431"/>
<evidence type="ECO:0000256" key="4">
    <source>
        <dbReference type="ARBA" id="ARBA00023136"/>
    </source>
</evidence>
<evidence type="ECO:0000256" key="5">
    <source>
        <dbReference type="SAM" id="MobiDB-lite"/>
    </source>
</evidence>
<dbReference type="PANTHER" id="PTHR12570:SF65">
    <property type="entry name" value="MAGNESIUM TRANSPORTER NIPA9-RELATED"/>
    <property type="match status" value="1"/>
</dbReference>
<proteinExistence type="predicted"/>
<dbReference type="PANTHER" id="PTHR12570">
    <property type="match status" value="1"/>
</dbReference>
<feature type="region of interest" description="Disordered" evidence="5">
    <location>
        <begin position="390"/>
        <end position="428"/>
    </location>
</feature>
<dbReference type="GO" id="GO:0015095">
    <property type="term" value="F:magnesium ion transmembrane transporter activity"/>
    <property type="evidence" value="ECO:0007669"/>
    <property type="project" value="InterPro"/>
</dbReference>
<sequence length="428" mass="46973">MNDVYPAIGIAIAISGNVLINVALNIQRYAHRLLQSDDGEETVNYLKSGFWWLGAVVMTTGEIGNFLAYGFAPASVVSPLGVFSLVSNCIIAPIFFHERITKRNVLGVFVAISGILFIILSIGKGKTGEYPSLDPYERIVKTVSQTEFKLYCLITVVCILALLSLVDTTGTKAYELRSLFANLSLVALFGAYTALSTKALSTMLSFTFARVFSHPITYILIFVISTTAILQIFFLNRALQCFDATTVVPIHFALFTISVIVGSAIIFHEFEDRDTFHTIIFLIGCGLTFIGVWLITSSRKPTSRSSSFSAARPEQHFPEITISPIPSSESLDVEHSIAVNTERTPLLNDAHTHSELLTATASDPPVPSVSLTSSGMFIGTVLETRRGIRFLKSRSRSHTEAPRTDENNNIPSTSPKNNRRHSESHNLS</sequence>
<name>A0A642UHB8_9ASCO</name>
<dbReference type="EMBL" id="SWFS01000533">
    <property type="protein sequence ID" value="KAA8898937.1"/>
    <property type="molecule type" value="Genomic_DNA"/>
</dbReference>
<feature type="transmembrane region" description="Helical" evidence="6">
    <location>
        <begin position="178"/>
        <end position="195"/>
    </location>
</feature>
<feature type="transmembrane region" description="Helical" evidence="6">
    <location>
        <begin position="77"/>
        <end position="96"/>
    </location>
</feature>
<feature type="transmembrane region" description="Helical" evidence="6">
    <location>
        <begin position="215"/>
        <end position="235"/>
    </location>
</feature>
<evidence type="ECO:0000256" key="3">
    <source>
        <dbReference type="ARBA" id="ARBA00022989"/>
    </source>
</evidence>